<keyword evidence="2" id="KW-1185">Reference proteome</keyword>
<dbReference type="Pfam" id="PF14092">
    <property type="entry name" value="DUF4270"/>
    <property type="match status" value="1"/>
</dbReference>
<reference evidence="1 2" key="1">
    <citation type="submission" date="2016-10" db="EMBL/GenBank/DDBJ databases">
        <authorList>
            <person name="de Groot N.N."/>
        </authorList>
    </citation>
    <scope>NUCLEOTIDE SEQUENCE [LARGE SCALE GENOMIC DNA]</scope>
    <source>
        <strain evidence="1 2">TC2-24</strain>
    </source>
</reference>
<protein>
    <recommendedName>
        <fullName evidence="3">DUF4270 domain-containing protein</fullName>
    </recommendedName>
</protein>
<evidence type="ECO:0000313" key="2">
    <source>
        <dbReference type="Proteomes" id="UP000199373"/>
    </source>
</evidence>
<dbReference type="InterPro" id="IPR025366">
    <property type="entry name" value="DUF4270"/>
</dbReference>
<dbReference type="Proteomes" id="UP000199373">
    <property type="component" value="Unassembled WGS sequence"/>
</dbReference>
<dbReference type="PROSITE" id="PS51257">
    <property type="entry name" value="PROKAR_LIPOPROTEIN"/>
    <property type="match status" value="1"/>
</dbReference>
<dbReference type="EMBL" id="FOIQ01000001">
    <property type="protein sequence ID" value="SEV83090.1"/>
    <property type="molecule type" value="Genomic_DNA"/>
</dbReference>
<dbReference type="AlphaFoldDB" id="A0A1I0M5P9"/>
<accession>A0A1I0M5P9</accession>
<dbReference type="RefSeq" id="WP_091914255.1">
    <property type="nucleotide sequence ID" value="NZ_FOIQ01000001.1"/>
</dbReference>
<gene>
    <name evidence="1" type="ORF">SAMN04487850_0305</name>
</gene>
<name>A0A1I0M5P9_9BACT</name>
<organism evidence="1 2">
    <name type="scientific">Prevotella aff. ruminicola Tc2-24</name>
    <dbReference type="NCBI Taxonomy" id="81582"/>
    <lineage>
        <taxon>Bacteria</taxon>
        <taxon>Pseudomonadati</taxon>
        <taxon>Bacteroidota</taxon>
        <taxon>Bacteroidia</taxon>
        <taxon>Bacteroidales</taxon>
        <taxon>Prevotellaceae</taxon>
        <taxon>Prevotella</taxon>
    </lineage>
</organism>
<evidence type="ECO:0008006" key="3">
    <source>
        <dbReference type="Google" id="ProtNLM"/>
    </source>
</evidence>
<proteinExistence type="predicted"/>
<sequence length="483" mass="54247">MKLRLFTAIAFTAMAIISCNEDTETIGSSLTGHTDQLDMSTGVFHAISRSIFADSVYAHSSTSYIGKIKDPETGAYVKSEFMTQFNMLENYRMPEKSKILGSYANGVAADSCEIILYFNKSESYGDSLAPVKLDIYELNEPMSDMRRYYSNFDPKSEGYVKTSDVIKSHVFTMANLTYKDSIRNLSGYTDCARICLNDSYTGKNGIIYNNYGTHIMRNFYEHPEYFKNSYTFIHNVCPGFFFEVNDGLGVMAKLAEISMNVYYHYQGDTTVYYGVMNMSATPEVLQTTKITNDQKALARLVADESCTYLKTPAGIFTEVTLPVEDISQSHVGDSLLSASLSFQRQNSKFQDSDYLLQTPKTILMVQKDSLHSFFEQEKLYDQICSYSATLTNNAYTFSNIGNLITHMQQLRIQGVNEDPNWLVKHPDWNKVVLVPISTTSTKDSYGNNTVSAIGNNMGLSSTQLVGGPNSPIQINVIYAKFKK</sequence>
<evidence type="ECO:0000313" key="1">
    <source>
        <dbReference type="EMBL" id="SEV83090.1"/>
    </source>
</evidence>